<evidence type="ECO:0000313" key="8">
    <source>
        <dbReference type="EMBL" id="MFC4130791.1"/>
    </source>
</evidence>
<dbReference type="InterPro" id="IPR038765">
    <property type="entry name" value="Papain-like_cys_pep_sf"/>
</dbReference>
<keyword evidence="6" id="KW-0732">Signal</keyword>
<proteinExistence type="inferred from homology"/>
<gene>
    <name evidence="8" type="ORF">ACFOZ4_09270</name>
</gene>
<feature type="chain" id="PRO_5046634553" evidence="6">
    <location>
        <begin position="19"/>
        <end position="311"/>
    </location>
</feature>
<dbReference type="RefSeq" id="WP_253757210.1">
    <property type="nucleotide sequence ID" value="NZ_JAMZDZ010000001.1"/>
</dbReference>
<evidence type="ECO:0000256" key="3">
    <source>
        <dbReference type="ARBA" id="ARBA00022801"/>
    </source>
</evidence>
<keyword evidence="5" id="KW-0175">Coiled coil</keyword>
<evidence type="ECO:0000259" key="7">
    <source>
        <dbReference type="PROSITE" id="PS51935"/>
    </source>
</evidence>
<feature type="signal peptide" evidence="6">
    <location>
        <begin position="1"/>
        <end position="18"/>
    </location>
</feature>
<comment type="caution">
    <text evidence="8">The sequence shown here is derived from an EMBL/GenBank/DDBJ whole genome shotgun (WGS) entry which is preliminary data.</text>
</comment>
<sequence>MPLVAALAVLLAPGAAHAAPSESELSKQITEASTKLEKLVEQFNKSTEQAKSVQAQIQQLETSLGPLAHQRDDARQRVAKLAASAYAGSGQLATWNALLGTSSPTDVVERLGTLQQLADTQTTMIESARDAGDKYDEQKSALQTALAKAQEDVAKLAAQKKQIEGDLKKLEAQKKQLYGTSSQTSGRYTGKIPAVSGKAGVAVTYAYNAIGKPYAWGADGPSSYDCSGLTMAAWKAAGVSLYHHAATQYDETARISRSQLAPGDLVFYSDLGHVAIYVGSGKVIHAPTFGESVKLASIDMMTPYGYGRVKS</sequence>
<protein>
    <submittedName>
        <fullName evidence="8">NlpC/P60 family protein</fullName>
    </submittedName>
</protein>
<keyword evidence="4" id="KW-0788">Thiol protease</keyword>
<evidence type="ECO:0000256" key="6">
    <source>
        <dbReference type="SAM" id="SignalP"/>
    </source>
</evidence>
<keyword evidence="3" id="KW-0378">Hydrolase</keyword>
<dbReference type="EMBL" id="JBHSAY010000005">
    <property type="protein sequence ID" value="MFC4130791.1"/>
    <property type="molecule type" value="Genomic_DNA"/>
</dbReference>
<dbReference type="Gene3D" id="3.90.1720.10">
    <property type="entry name" value="endopeptidase domain like (from Nostoc punctiforme)"/>
    <property type="match status" value="1"/>
</dbReference>
<dbReference type="InterPro" id="IPR000064">
    <property type="entry name" value="NLP_P60_dom"/>
</dbReference>
<name>A0ABV8LK02_9ACTN</name>
<reference evidence="9" key="1">
    <citation type="journal article" date="2019" name="Int. J. Syst. Evol. Microbiol.">
        <title>The Global Catalogue of Microorganisms (GCM) 10K type strain sequencing project: providing services to taxonomists for standard genome sequencing and annotation.</title>
        <authorList>
            <consortium name="The Broad Institute Genomics Platform"/>
            <consortium name="The Broad Institute Genome Sequencing Center for Infectious Disease"/>
            <person name="Wu L."/>
            <person name="Ma J."/>
        </authorList>
    </citation>
    <scope>NUCLEOTIDE SEQUENCE [LARGE SCALE GENOMIC DNA]</scope>
    <source>
        <strain evidence="9">CGMCC 4.7289</strain>
    </source>
</reference>
<keyword evidence="9" id="KW-1185">Reference proteome</keyword>
<accession>A0ABV8LK02</accession>
<feature type="domain" description="NlpC/P60" evidence="7">
    <location>
        <begin position="196"/>
        <end position="311"/>
    </location>
</feature>
<dbReference type="PANTHER" id="PTHR47359">
    <property type="entry name" value="PEPTIDOGLYCAN DL-ENDOPEPTIDASE CWLO"/>
    <property type="match status" value="1"/>
</dbReference>
<evidence type="ECO:0000256" key="1">
    <source>
        <dbReference type="ARBA" id="ARBA00007074"/>
    </source>
</evidence>
<keyword evidence="2" id="KW-0645">Protease</keyword>
<comment type="similarity">
    <text evidence="1">Belongs to the peptidase C40 family.</text>
</comment>
<dbReference type="Pfam" id="PF00877">
    <property type="entry name" value="NLPC_P60"/>
    <property type="match status" value="1"/>
</dbReference>
<dbReference type="PANTHER" id="PTHR47359:SF3">
    <property type="entry name" value="NLP_P60 DOMAIN-CONTAINING PROTEIN-RELATED"/>
    <property type="match status" value="1"/>
</dbReference>
<evidence type="ECO:0000256" key="2">
    <source>
        <dbReference type="ARBA" id="ARBA00022670"/>
    </source>
</evidence>
<evidence type="ECO:0000256" key="4">
    <source>
        <dbReference type="ARBA" id="ARBA00022807"/>
    </source>
</evidence>
<evidence type="ECO:0000313" key="9">
    <source>
        <dbReference type="Proteomes" id="UP001595816"/>
    </source>
</evidence>
<dbReference type="Proteomes" id="UP001595816">
    <property type="component" value="Unassembled WGS sequence"/>
</dbReference>
<feature type="coiled-coil region" evidence="5">
    <location>
        <begin position="22"/>
        <end position="63"/>
    </location>
</feature>
<organism evidence="8 9">
    <name type="scientific">Hamadaea flava</name>
    <dbReference type="NCBI Taxonomy" id="1742688"/>
    <lineage>
        <taxon>Bacteria</taxon>
        <taxon>Bacillati</taxon>
        <taxon>Actinomycetota</taxon>
        <taxon>Actinomycetes</taxon>
        <taxon>Micromonosporales</taxon>
        <taxon>Micromonosporaceae</taxon>
        <taxon>Hamadaea</taxon>
    </lineage>
</organism>
<feature type="coiled-coil region" evidence="5">
    <location>
        <begin position="139"/>
        <end position="180"/>
    </location>
</feature>
<evidence type="ECO:0000256" key="5">
    <source>
        <dbReference type="SAM" id="Coils"/>
    </source>
</evidence>
<dbReference type="SUPFAM" id="SSF54001">
    <property type="entry name" value="Cysteine proteinases"/>
    <property type="match status" value="1"/>
</dbReference>
<dbReference type="InterPro" id="IPR051794">
    <property type="entry name" value="PG_Endopeptidase_C40"/>
</dbReference>
<dbReference type="PROSITE" id="PS51935">
    <property type="entry name" value="NLPC_P60"/>
    <property type="match status" value="1"/>
</dbReference>
<dbReference type="Gene3D" id="6.10.250.3150">
    <property type="match status" value="1"/>
</dbReference>